<proteinExistence type="predicted"/>
<organism evidence="2 3">
    <name type="scientific">Suillus plorans</name>
    <dbReference type="NCBI Taxonomy" id="116603"/>
    <lineage>
        <taxon>Eukaryota</taxon>
        <taxon>Fungi</taxon>
        <taxon>Dikarya</taxon>
        <taxon>Basidiomycota</taxon>
        <taxon>Agaricomycotina</taxon>
        <taxon>Agaricomycetes</taxon>
        <taxon>Agaricomycetidae</taxon>
        <taxon>Boletales</taxon>
        <taxon>Suillineae</taxon>
        <taxon>Suillaceae</taxon>
        <taxon>Suillus</taxon>
    </lineage>
</organism>
<comment type="caution">
    <text evidence="2">The sequence shown here is derived from an EMBL/GenBank/DDBJ whole genome shotgun (WGS) entry which is preliminary data.</text>
</comment>
<dbReference type="Proteomes" id="UP000719766">
    <property type="component" value="Unassembled WGS sequence"/>
</dbReference>
<protein>
    <submittedName>
        <fullName evidence="2">Uncharacterized protein</fullName>
    </submittedName>
</protein>
<gene>
    <name evidence="2" type="ORF">HD556DRAFT_997902</name>
</gene>
<keyword evidence="3" id="KW-1185">Reference proteome</keyword>
<dbReference type="AlphaFoldDB" id="A0A9P7AD80"/>
<feature type="region of interest" description="Disordered" evidence="1">
    <location>
        <begin position="185"/>
        <end position="220"/>
    </location>
</feature>
<dbReference type="GeneID" id="64605984"/>
<evidence type="ECO:0000256" key="1">
    <source>
        <dbReference type="SAM" id="MobiDB-lite"/>
    </source>
</evidence>
<dbReference type="RefSeq" id="XP_041154360.1">
    <property type="nucleotide sequence ID" value="XM_041312220.1"/>
</dbReference>
<name>A0A9P7AD80_9AGAM</name>
<dbReference type="OrthoDB" id="3040699at2759"/>
<dbReference type="EMBL" id="JABBWE010000085">
    <property type="protein sequence ID" value="KAG1786976.1"/>
    <property type="molecule type" value="Genomic_DNA"/>
</dbReference>
<sequence length="460" mass="50622">MPAITLAQDATLTTQLTFPSGSQADSVQSPATTQTFSTTSTLYSAVLPTNAGSGEVKAIPKPRPKRQLKPEGPSILEHIKNRDLQWFRAQLEQPAAARNSKIASPVADPTAQPGTFVLLNNAAGAPAAEKPKPSRMPGRIYPRPPFSGPMTANQPTAAEIIYQTSTFPRVPAPVDIRRSNEERIAPAVTDITMSDSQPENVPRDSEKHPSGAPENVAPNVTMSSLKQTTDFLASMKPPGTPSNHLVVKKGEFQSCPVTTPQVNSPRFGGQMVMMIYWRGLASALETLNVTFNLDSHYSQIAQWAKSKHTKSSLTSDLEQSVCVSFACYHLPSLPFNPLEGDRPTPCFETLMYSPCTWPTSGDVSLQTKRNGKDFIIPLAPPLFVTPDNCIDISAFIRSGENRFSVVHQSDMSDYLFVLHVHHPTPEQLGYLASCRHRREEWVKSRSDLCKFEPKESLWRQ</sequence>
<evidence type="ECO:0000313" key="2">
    <source>
        <dbReference type="EMBL" id="KAG1786976.1"/>
    </source>
</evidence>
<reference evidence="2" key="1">
    <citation type="journal article" date="2020" name="New Phytol.">
        <title>Comparative genomics reveals dynamic genome evolution in host specialist ectomycorrhizal fungi.</title>
        <authorList>
            <person name="Lofgren L.A."/>
            <person name="Nguyen N.H."/>
            <person name="Vilgalys R."/>
            <person name="Ruytinx J."/>
            <person name="Liao H.L."/>
            <person name="Branco S."/>
            <person name="Kuo A."/>
            <person name="LaButti K."/>
            <person name="Lipzen A."/>
            <person name="Andreopoulos W."/>
            <person name="Pangilinan J."/>
            <person name="Riley R."/>
            <person name="Hundley H."/>
            <person name="Na H."/>
            <person name="Barry K."/>
            <person name="Grigoriev I.V."/>
            <person name="Stajich J.E."/>
            <person name="Kennedy P.G."/>
        </authorList>
    </citation>
    <scope>NUCLEOTIDE SEQUENCE</scope>
    <source>
        <strain evidence="2">S12</strain>
    </source>
</reference>
<evidence type="ECO:0000313" key="3">
    <source>
        <dbReference type="Proteomes" id="UP000719766"/>
    </source>
</evidence>
<accession>A0A9P7AD80</accession>